<name>A0A3N4JMD3_9PEZI</name>
<dbReference type="EMBL" id="ML120388">
    <property type="protein sequence ID" value="RPA99399.1"/>
    <property type="molecule type" value="Genomic_DNA"/>
</dbReference>
<sequence length="155" mass="17311">MIAIAIFNIISYKLTGIHTGLPYSSLACLLNLKEEPLTLTAKLAAVAALLEAVTYCNHFALSYYLSCYAERETDLALREPYYPVYKYSQCRLLPPLDLTAGKETLTYGMIGAKPAFYIRILYELASTETTQPYACVTGACKQAVFWIFPFLLVLP</sequence>
<reference evidence="1 2" key="1">
    <citation type="journal article" date="2018" name="Nat. Ecol. Evol.">
        <title>Pezizomycetes genomes reveal the molecular basis of ectomycorrhizal truffle lifestyle.</title>
        <authorList>
            <person name="Murat C."/>
            <person name="Payen T."/>
            <person name="Noel B."/>
            <person name="Kuo A."/>
            <person name="Morin E."/>
            <person name="Chen J."/>
            <person name="Kohler A."/>
            <person name="Krizsan K."/>
            <person name="Balestrini R."/>
            <person name="Da Silva C."/>
            <person name="Montanini B."/>
            <person name="Hainaut M."/>
            <person name="Levati E."/>
            <person name="Barry K.W."/>
            <person name="Belfiori B."/>
            <person name="Cichocki N."/>
            <person name="Clum A."/>
            <person name="Dockter R.B."/>
            <person name="Fauchery L."/>
            <person name="Guy J."/>
            <person name="Iotti M."/>
            <person name="Le Tacon F."/>
            <person name="Lindquist E.A."/>
            <person name="Lipzen A."/>
            <person name="Malagnac F."/>
            <person name="Mello A."/>
            <person name="Molinier V."/>
            <person name="Miyauchi S."/>
            <person name="Poulain J."/>
            <person name="Riccioni C."/>
            <person name="Rubini A."/>
            <person name="Sitrit Y."/>
            <person name="Splivallo R."/>
            <person name="Traeger S."/>
            <person name="Wang M."/>
            <person name="Zifcakova L."/>
            <person name="Wipf D."/>
            <person name="Zambonelli A."/>
            <person name="Paolocci F."/>
            <person name="Nowrousian M."/>
            <person name="Ottonello S."/>
            <person name="Baldrian P."/>
            <person name="Spatafora J.W."/>
            <person name="Henrissat B."/>
            <person name="Nagy L.G."/>
            <person name="Aury J.M."/>
            <person name="Wincker P."/>
            <person name="Grigoriev I.V."/>
            <person name="Bonfante P."/>
            <person name="Martin F.M."/>
        </authorList>
    </citation>
    <scope>NUCLEOTIDE SEQUENCE [LARGE SCALE GENOMIC DNA]</scope>
    <source>
        <strain evidence="1 2">120613-1</strain>
    </source>
</reference>
<evidence type="ECO:0000313" key="1">
    <source>
        <dbReference type="EMBL" id="RPA99399.1"/>
    </source>
</evidence>
<protein>
    <submittedName>
        <fullName evidence="1">Uncharacterized protein</fullName>
    </submittedName>
</protein>
<proteinExistence type="predicted"/>
<dbReference type="AlphaFoldDB" id="A0A3N4JMD3"/>
<gene>
    <name evidence="1" type="ORF">L873DRAFT_1843685</name>
</gene>
<organism evidence="1 2">
    <name type="scientific">Choiromyces venosus 120613-1</name>
    <dbReference type="NCBI Taxonomy" id="1336337"/>
    <lineage>
        <taxon>Eukaryota</taxon>
        <taxon>Fungi</taxon>
        <taxon>Dikarya</taxon>
        <taxon>Ascomycota</taxon>
        <taxon>Pezizomycotina</taxon>
        <taxon>Pezizomycetes</taxon>
        <taxon>Pezizales</taxon>
        <taxon>Tuberaceae</taxon>
        <taxon>Choiromyces</taxon>
    </lineage>
</organism>
<dbReference type="Proteomes" id="UP000276215">
    <property type="component" value="Unassembled WGS sequence"/>
</dbReference>
<keyword evidence="2" id="KW-1185">Reference proteome</keyword>
<evidence type="ECO:0000313" key="2">
    <source>
        <dbReference type="Proteomes" id="UP000276215"/>
    </source>
</evidence>
<accession>A0A3N4JMD3</accession>